<dbReference type="Gene3D" id="3.80.10.10">
    <property type="entry name" value="Ribonuclease Inhibitor"/>
    <property type="match status" value="2"/>
</dbReference>
<dbReference type="OrthoDB" id="550575at2759"/>
<organism evidence="2 3">
    <name type="scientific">Zostera marina</name>
    <name type="common">Eelgrass</name>
    <dbReference type="NCBI Taxonomy" id="29655"/>
    <lineage>
        <taxon>Eukaryota</taxon>
        <taxon>Viridiplantae</taxon>
        <taxon>Streptophyta</taxon>
        <taxon>Embryophyta</taxon>
        <taxon>Tracheophyta</taxon>
        <taxon>Spermatophyta</taxon>
        <taxon>Magnoliopsida</taxon>
        <taxon>Liliopsida</taxon>
        <taxon>Zosteraceae</taxon>
        <taxon>Zostera</taxon>
    </lineage>
</organism>
<evidence type="ECO:0000313" key="3">
    <source>
        <dbReference type="Proteomes" id="UP000036987"/>
    </source>
</evidence>
<dbReference type="PANTHER" id="PTHR13318:SF75">
    <property type="entry name" value="COI1 F-BOX DOMAIN-CONTAINING PROTEIN"/>
    <property type="match status" value="1"/>
</dbReference>
<evidence type="ECO:0000313" key="2">
    <source>
        <dbReference type="EMBL" id="KMZ67801.1"/>
    </source>
</evidence>
<dbReference type="InterPro" id="IPR006553">
    <property type="entry name" value="Leu-rich_rpt_Cys-con_subtyp"/>
</dbReference>
<dbReference type="GO" id="GO:0031146">
    <property type="term" value="P:SCF-dependent proteasomal ubiquitin-dependent protein catabolic process"/>
    <property type="evidence" value="ECO:0000318"/>
    <property type="project" value="GO_Central"/>
</dbReference>
<dbReference type="GO" id="GO:0019005">
    <property type="term" value="C:SCF ubiquitin ligase complex"/>
    <property type="evidence" value="ECO:0000318"/>
    <property type="project" value="GO_Central"/>
</dbReference>
<evidence type="ECO:0000259" key="1">
    <source>
        <dbReference type="Pfam" id="PF25372"/>
    </source>
</evidence>
<gene>
    <name evidence="2" type="ORF">ZOSMA_259G00260</name>
</gene>
<sequence length="417" mass="46387">MTILEVKNKSHTCINDALTDDELRAILMRLSKEDEKDLFGMVCKRWLRLQSTERRKLKARAGPWMLRSMAKRFSGVIELDLSQSESRSFYPGVTDKDLEIIASGFQYLKILDLRNCKGITDTGMTTLGKRMSSLQSVDVSFCKKLSDKGFIDLVQGCSNLRRIHLKNCRLISDELLRALSKTCAYLEDLGLSGCSNVTDSGLGYLANGCRRIKSLDVSRCTKIGDDGVSNISRVCSSSIITLKLLDCYFVGDKSLFSLAYSCTNIETLVIGGCRNISDDSIKSIADSCKKSLKNLRMDWCTSISNFAISYILLNCENLVALDIGCCDNLTDVIFHWLEGANFEMNLKVLKASNCSGFTVSGIASLLKFCKHIQYLDVRSCPHITKLGCDQAGLVFPKTCHANFFGSLLDSDTTEPYF</sequence>
<dbReference type="AlphaFoldDB" id="A0A0K9PFS2"/>
<feature type="domain" description="F-box/LRR-repeat protein 15-like leucin rich repeat" evidence="1">
    <location>
        <begin position="93"/>
        <end position="180"/>
    </location>
</feature>
<dbReference type="OMA" id="DQALVHI"/>
<dbReference type="Pfam" id="PF13516">
    <property type="entry name" value="LRR_6"/>
    <property type="match status" value="2"/>
</dbReference>
<dbReference type="SUPFAM" id="SSF52047">
    <property type="entry name" value="RNI-like"/>
    <property type="match status" value="1"/>
</dbReference>
<dbReference type="InterPro" id="IPR032675">
    <property type="entry name" value="LRR_dom_sf"/>
</dbReference>
<dbReference type="Pfam" id="PF25372">
    <property type="entry name" value="DUF7885"/>
    <property type="match status" value="1"/>
</dbReference>
<dbReference type="EMBL" id="LFYR01000888">
    <property type="protein sequence ID" value="KMZ67801.1"/>
    <property type="molecule type" value="Genomic_DNA"/>
</dbReference>
<accession>A0A0K9PFS2</accession>
<dbReference type="STRING" id="29655.A0A0K9PFS2"/>
<dbReference type="SMART" id="SM00367">
    <property type="entry name" value="LRR_CC"/>
    <property type="match status" value="11"/>
</dbReference>
<reference evidence="3" key="1">
    <citation type="journal article" date="2016" name="Nature">
        <title>The genome of the seagrass Zostera marina reveals angiosperm adaptation to the sea.</title>
        <authorList>
            <person name="Olsen J.L."/>
            <person name="Rouze P."/>
            <person name="Verhelst B."/>
            <person name="Lin Y.-C."/>
            <person name="Bayer T."/>
            <person name="Collen J."/>
            <person name="Dattolo E."/>
            <person name="De Paoli E."/>
            <person name="Dittami S."/>
            <person name="Maumus F."/>
            <person name="Michel G."/>
            <person name="Kersting A."/>
            <person name="Lauritano C."/>
            <person name="Lohaus R."/>
            <person name="Toepel M."/>
            <person name="Tonon T."/>
            <person name="Vanneste K."/>
            <person name="Amirebrahimi M."/>
            <person name="Brakel J."/>
            <person name="Bostroem C."/>
            <person name="Chovatia M."/>
            <person name="Grimwood J."/>
            <person name="Jenkins J.W."/>
            <person name="Jueterbock A."/>
            <person name="Mraz A."/>
            <person name="Stam W.T."/>
            <person name="Tice H."/>
            <person name="Bornberg-Bauer E."/>
            <person name="Green P.J."/>
            <person name="Pearson G.A."/>
            <person name="Procaccini G."/>
            <person name="Duarte C.M."/>
            <person name="Schmutz J."/>
            <person name="Reusch T.B.H."/>
            <person name="Van de Peer Y."/>
        </authorList>
    </citation>
    <scope>NUCLEOTIDE SEQUENCE [LARGE SCALE GENOMIC DNA]</scope>
    <source>
        <strain evidence="3">cv. Finnish</strain>
    </source>
</reference>
<proteinExistence type="predicted"/>
<dbReference type="InterPro" id="IPR057207">
    <property type="entry name" value="FBXL15_LRR"/>
</dbReference>
<comment type="caution">
    <text evidence="2">The sequence shown here is derived from an EMBL/GenBank/DDBJ whole genome shotgun (WGS) entry which is preliminary data.</text>
</comment>
<dbReference type="InterPro" id="IPR001611">
    <property type="entry name" value="Leu-rich_rpt"/>
</dbReference>
<dbReference type="Proteomes" id="UP000036987">
    <property type="component" value="Unassembled WGS sequence"/>
</dbReference>
<dbReference type="PANTHER" id="PTHR13318">
    <property type="entry name" value="PARTNER OF PAIRED, ISOFORM B-RELATED"/>
    <property type="match status" value="1"/>
</dbReference>
<name>A0A0K9PFS2_ZOSMR</name>
<keyword evidence="3" id="KW-1185">Reference proteome</keyword>
<protein>
    <submittedName>
        <fullName evidence="2">F-box/LRR-repeat protein 20</fullName>
    </submittedName>
</protein>